<dbReference type="CDD" id="cd01617">
    <property type="entry name" value="DCX"/>
    <property type="match status" value="1"/>
</dbReference>
<dbReference type="Pfam" id="PF03607">
    <property type="entry name" value="DCX"/>
    <property type="match status" value="1"/>
</dbReference>
<dbReference type="SMART" id="SM00537">
    <property type="entry name" value="DCX"/>
    <property type="match status" value="1"/>
</dbReference>
<feature type="region of interest" description="Disordered" evidence="1">
    <location>
        <begin position="99"/>
        <end position="189"/>
    </location>
</feature>
<dbReference type="InterPro" id="IPR003533">
    <property type="entry name" value="Doublecortin_dom"/>
</dbReference>
<comment type="caution">
    <text evidence="3">The sequence shown here is derived from an EMBL/GenBank/DDBJ whole genome shotgun (WGS) entry which is preliminary data.</text>
</comment>
<feature type="region of interest" description="Disordered" evidence="1">
    <location>
        <begin position="1"/>
        <end position="86"/>
    </location>
</feature>
<dbReference type="Proteomes" id="UP000663829">
    <property type="component" value="Unassembled WGS sequence"/>
</dbReference>
<accession>A0A815C1V6</accession>
<dbReference type="PROSITE" id="PS50309">
    <property type="entry name" value="DC"/>
    <property type="match status" value="1"/>
</dbReference>
<proteinExistence type="predicted"/>
<sequence>MKPVEFSDDDGIYYPSPTSVSFQNKSSLVKSSNRSSQNSSSLISSLKESAITNKNEEVNSGKLKTITSEKRWKPSASSSISLSQRRKLSHQTLRSFLIRNSQIEEQQPGSVNINRKMTDNEQLNEGTTNSNSKRSSTELKREKSRSIQSFHHNKRNSSDDDEEPVSVDVDDGDTISTQAAPAATRLKKTHSKYLSRLNRKSQLSKSSSVSIKSYGNNNMPSDLNYTISTGRSLIGRTVIQGVLVRFFRNGDSHHRGVKIAVNDFELKSWEAFLNYLNTQPNLISTSGGIRHIYDMSGHEMHQINEFVNRHSYVVATSHFIKTYYHHALDEFADDYDFDTTTWSLVRNSQNTLYSYRPSYRDQIILIPYSRLDMREIVLLNRNIKKTFEEWLNDNVTEVLSPYTNGMDITHLFSFSKFSCSEITSFSKLFNALKQTDTFIGCTEDETVNAREHLGIARNLDIFNEYETPRNLNGYGGKHYSIGATTEKGNVTVHRHQSIVASAEIGTQRNNYKAKIHIWDHGSLRTLSELRKDQFSSTLYFLSFSPKLNDNIILTIAREKQQVVLILDWKRNEVLYSVICNSEKLLWTGFAFDTSNWLACISRQHLMFYHISWNTKPLKVKANKEADVQNVYTGAATDGLSDRLLVGDKVGGVHIWELIDGTPKLKRVRESMTDVHGEMVAVGLQNGNVYVYDVEGNGEFNLRDNGTLKKNPQTLQFGLGPIQNIVPLSPNRFLLSVTDSPVIVEIKIKTNG</sequence>
<reference evidence="3" key="1">
    <citation type="submission" date="2021-02" db="EMBL/GenBank/DDBJ databases">
        <authorList>
            <person name="Nowell W R."/>
        </authorList>
    </citation>
    <scope>NUCLEOTIDE SEQUENCE</scope>
</reference>
<gene>
    <name evidence="3" type="ORF">GPM918_LOCUS27384</name>
    <name evidence="4" type="ORF">SRO942_LOCUS27701</name>
</gene>
<evidence type="ECO:0000313" key="4">
    <source>
        <dbReference type="EMBL" id="CAF4069965.1"/>
    </source>
</evidence>
<feature type="compositionally biased region" description="Acidic residues" evidence="1">
    <location>
        <begin position="159"/>
        <end position="173"/>
    </location>
</feature>
<feature type="compositionally biased region" description="Low complexity" evidence="1">
    <location>
        <begin position="24"/>
        <end position="49"/>
    </location>
</feature>
<dbReference type="EMBL" id="CAJOBC010026203">
    <property type="protein sequence ID" value="CAF4069965.1"/>
    <property type="molecule type" value="Genomic_DNA"/>
</dbReference>
<feature type="compositionally biased region" description="Acidic residues" evidence="1">
    <location>
        <begin position="1"/>
        <end position="11"/>
    </location>
</feature>
<dbReference type="Gene3D" id="3.10.20.230">
    <property type="entry name" value="Doublecortin domain"/>
    <property type="match status" value="1"/>
</dbReference>
<dbReference type="Gene3D" id="2.130.10.10">
    <property type="entry name" value="YVTN repeat-like/Quinoprotein amine dehydrogenase"/>
    <property type="match status" value="1"/>
</dbReference>
<dbReference type="Proteomes" id="UP000681722">
    <property type="component" value="Unassembled WGS sequence"/>
</dbReference>
<dbReference type="OrthoDB" id="47802at2759"/>
<organism evidence="3 5">
    <name type="scientific">Didymodactylos carnosus</name>
    <dbReference type="NCBI Taxonomy" id="1234261"/>
    <lineage>
        <taxon>Eukaryota</taxon>
        <taxon>Metazoa</taxon>
        <taxon>Spiralia</taxon>
        <taxon>Gnathifera</taxon>
        <taxon>Rotifera</taxon>
        <taxon>Eurotatoria</taxon>
        <taxon>Bdelloidea</taxon>
        <taxon>Philodinida</taxon>
        <taxon>Philodinidae</taxon>
        <taxon>Didymodactylos</taxon>
    </lineage>
</organism>
<feature type="compositionally biased region" description="Basic and acidic residues" evidence="1">
    <location>
        <begin position="135"/>
        <end position="145"/>
    </location>
</feature>
<dbReference type="SUPFAM" id="SSF50978">
    <property type="entry name" value="WD40 repeat-like"/>
    <property type="match status" value="1"/>
</dbReference>
<evidence type="ECO:0000313" key="5">
    <source>
        <dbReference type="Proteomes" id="UP000663829"/>
    </source>
</evidence>
<feature type="compositionally biased region" description="Polar residues" evidence="1">
    <location>
        <begin position="99"/>
        <end position="134"/>
    </location>
</feature>
<dbReference type="InterPro" id="IPR015943">
    <property type="entry name" value="WD40/YVTN_repeat-like_dom_sf"/>
</dbReference>
<evidence type="ECO:0000259" key="2">
    <source>
        <dbReference type="PROSITE" id="PS50309"/>
    </source>
</evidence>
<feature type="domain" description="Doublecortin" evidence="2">
    <location>
        <begin position="242"/>
        <end position="325"/>
    </location>
</feature>
<dbReference type="InterPro" id="IPR036572">
    <property type="entry name" value="Doublecortin_dom_sf"/>
</dbReference>
<name>A0A815C1V6_9BILA</name>
<dbReference type="GO" id="GO:0035556">
    <property type="term" value="P:intracellular signal transduction"/>
    <property type="evidence" value="ECO:0007669"/>
    <property type="project" value="InterPro"/>
</dbReference>
<dbReference type="AlphaFoldDB" id="A0A815C1V6"/>
<dbReference type="SUPFAM" id="SSF89837">
    <property type="entry name" value="Doublecortin (DC)"/>
    <property type="match status" value="1"/>
</dbReference>
<keyword evidence="5" id="KW-1185">Reference proteome</keyword>
<dbReference type="InterPro" id="IPR036322">
    <property type="entry name" value="WD40_repeat_dom_sf"/>
</dbReference>
<dbReference type="EMBL" id="CAJNOQ010011461">
    <property type="protein sequence ID" value="CAF1277333.1"/>
    <property type="molecule type" value="Genomic_DNA"/>
</dbReference>
<protein>
    <recommendedName>
        <fullName evidence="2">Doublecortin domain-containing protein</fullName>
    </recommendedName>
</protein>
<evidence type="ECO:0000256" key="1">
    <source>
        <dbReference type="SAM" id="MobiDB-lite"/>
    </source>
</evidence>
<evidence type="ECO:0000313" key="3">
    <source>
        <dbReference type="EMBL" id="CAF1277333.1"/>
    </source>
</evidence>